<organism evidence="3 4">
    <name type="scientific">Paratrimastix pyriformis</name>
    <dbReference type="NCBI Taxonomy" id="342808"/>
    <lineage>
        <taxon>Eukaryota</taxon>
        <taxon>Metamonada</taxon>
        <taxon>Preaxostyla</taxon>
        <taxon>Paratrimastigidae</taxon>
        <taxon>Paratrimastix</taxon>
    </lineage>
</organism>
<sequence length="247" mass="26731">MPHGLTNGRPLRTSDAADVPDLKCGLAVYTSENHPIIEDSALMHQGGINILSGFQTQLARDIMEAQQTEQTPAEGPAPAPEEKGTEESDGLMTGTNSFQHGPPRAYATPDQQSVSIYRKMREFRFWARMCALWVVCLAYVIGAIICFADKKGPIGVGIVVLLIAVPIFVVEGHFFSCLIPSVRLRRIVTSYYTRAGCYVVLSVPGFFYVGTIAGSVFLVISGILFLVAAIRKEGAQEGSTVDFSGIV</sequence>
<gene>
    <name evidence="3" type="ORF">PAPYR_1050</name>
</gene>
<dbReference type="Proteomes" id="UP001141327">
    <property type="component" value="Unassembled WGS sequence"/>
</dbReference>
<protein>
    <submittedName>
        <fullName evidence="3">Uncharacterized protein</fullName>
    </submittedName>
</protein>
<comment type="caution">
    <text evidence="3">The sequence shown here is derived from an EMBL/GenBank/DDBJ whole genome shotgun (WGS) entry which is preliminary data.</text>
</comment>
<feature type="transmembrane region" description="Helical" evidence="2">
    <location>
        <begin position="125"/>
        <end position="148"/>
    </location>
</feature>
<keyword evidence="2" id="KW-0472">Membrane</keyword>
<keyword evidence="4" id="KW-1185">Reference proteome</keyword>
<proteinExistence type="predicted"/>
<evidence type="ECO:0000313" key="4">
    <source>
        <dbReference type="Proteomes" id="UP001141327"/>
    </source>
</evidence>
<evidence type="ECO:0000256" key="1">
    <source>
        <dbReference type="SAM" id="MobiDB-lite"/>
    </source>
</evidence>
<dbReference type="Pfam" id="PF05038">
    <property type="entry name" value="Cytochrom_B558a"/>
    <property type="match status" value="1"/>
</dbReference>
<evidence type="ECO:0000313" key="3">
    <source>
        <dbReference type="EMBL" id="KAJ4462415.1"/>
    </source>
</evidence>
<feature type="transmembrane region" description="Helical" evidence="2">
    <location>
        <begin position="213"/>
        <end position="230"/>
    </location>
</feature>
<dbReference type="EMBL" id="JAPMOS010000003">
    <property type="protein sequence ID" value="KAJ4462415.1"/>
    <property type="molecule type" value="Genomic_DNA"/>
</dbReference>
<keyword evidence="2" id="KW-0812">Transmembrane</keyword>
<evidence type="ECO:0000256" key="2">
    <source>
        <dbReference type="SAM" id="Phobius"/>
    </source>
</evidence>
<reference evidence="3" key="1">
    <citation type="journal article" date="2022" name="bioRxiv">
        <title>Genomics of Preaxostyla Flagellates Illuminates Evolutionary Transitions and the Path Towards Mitochondrial Loss.</title>
        <authorList>
            <person name="Novak L.V.F."/>
            <person name="Treitli S.C."/>
            <person name="Pyrih J."/>
            <person name="Halakuc P."/>
            <person name="Pipaliya S.V."/>
            <person name="Vacek V."/>
            <person name="Brzon O."/>
            <person name="Soukal P."/>
            <person name="Eme L."/>
            <person name="Dacks J.B."/>
            <person name="Karnkowska A."/>
            <person name="Elias M."/>
            <person name="Hampl V."/>
        </authorList>
    </citation>
    <scope>NUCLEOTIDE SEQUENCE</scope>
    <source>
        <strain evidence="3">RCP-MX</strain>
    </source>
</reference>
<feature type="transmembrane region" description="Helical" evidence="2">
    <location>
        <begin position="154"/>
        <end position="179"/>
    </location>
</feature>
<keyword evidence="2" id="KW-1133">Transmembrane helix</keyword>
<accession>A0ABQ8UTF4</accession>
<name>A0ABQ8UTF4_9EUKA</name>
<feature type="region of interest" description="Disordered" evidence="1">
    <location>
        <begin position="65"/>
        <end position="108"/>
    </location>
</feature>
<dbReference type="InterPro" id="IPR007732">
    <property type="entry name" value="Cyt_b558_asu"/>
</dbReference>